<comment type="caution">
    <text evidence="1">The sequence shown here is derived from an EMBL/GenBank/DDBJ whole genome shotgun (WGS) entry which is preliminary data.</text>
</comment>
<dbReference type="Proteomes" id="UP000482209">
    <property type="component" value="Unassembled WGS sequence"/>
</dbReference>
<dbReference type="AlphaFoldDB" id="A0A6L5XXT0"/>
<accession>A0A6L5XXT0</accession>
<gene>
    <name evidence="1" type="ORF">FYJ58_06750</name>
</gene>
<reference evidence="1 2" key="1">
    <citation type="submission" date="2019-08" db="EMBL/GenBank/DDBJ databases">
        <title>In-depth cultivation of the pig gut microbiome towards novel bacterial diversity and tailored functional studies.</title>
        <authorList>
            <person name="Wylensek D."/>
            <person name="Hitch T.C.A."/>
            <person name="Clavel T."/>
        </authorList>
    </citation>
    <scope>NUCLEOTIDE SEQUENCE [LARGE SCALE GENOMIC DNA]</scope>
    <source>
        <strain evidence="1 2">WCA-693-APC-MOT-I</strain>
    </source>
</reference>
<evidence type="ECO:0000313" key="2">
    <source>
        <dbReference type="Proteomes" id="UP000482209"/>
    </source>
</evidence>
<protein>
    <submittedName>
        <fullName evidence="1">Uncharacterized protein</fullName>
    </submittedName>
</protein>
<keyword evidence="2" id="KW-1185">Reference proteome</keyword>
<dbReference type="RefSeq" id="WP_154518976.1">
    <property type="nucleotide sequence ID" value="NZ_VUMT01000008.1"/>
</dbReference>
<proteinExistence type="predicted"/>
<name>A0A6L5XXT0_9FIRM</name>
<dbReference type="EMBL" id="VUMT01000008">
    <property type="protein sequence ID" value="MSS63575.1"/>
    <property type="molecule type" value="Genomic_DNA"/>
</dbReference>
<sequence>MKKQEIYYCPICGYELEDYFGSGELCPCCFREAGYDDEIYYSELETKDLLKQNIYKKLDISEVIKIIPDYEIKKNLEEDVPEKMIWAYLRAVWIKGGSYYTWDIIKNIDDDDYKDPKVYDVVDEPDWTKEKAYLQLKRIGIDARKFIKSIWGEESELYKEAIEIMK</sequence>
<evidence type="ECO:0000313" key="1">
    <source>
        <dbReference type="EMBL" id="MSS63575.1"/>
    </source>
</evidence>
<organism evidence="1 2">
    <name type="scientific">Velocimicrobium porci</name>
    <dbReference type="NCBI Taxonomy" id="2606634"/>
    <lineage>
        <taxon>Bacteria</taxon>
        <taxon>Bacillati</taxon>
        <taxon>Bacillota</taxon>
        <taxon>Clostridia</taxon>
        <taxon>Lachnospirales</taxon>
        <taxon>Lachnospiraceae</taxon>
        <taxon>Velocimicrobium</taxon>
    </lineage>
</organism>